<dbReference type="Proteomes" id="UP000053477">
    <property type="component" value="Unassembled WGS sequence"/>
</dbReference>
<feature type="region of interest" description="Disordered" evidence="1">
    <location>
        <begin position="1"/>
        <end position="36"/>
    </location>
</feature>
<dbReference type="STRING" id="27342.A0A0H2R6X5"/>
<evidence type="ECO:0000256" key="1">
    <source>
        <dbReference type="SAM" id="MobiDB-lite"/>
    </source>
</evidence>
<feature type="compositionally biased region" description="Basic and acidic residues" evidence="1">
    <location>
        <begin position="18"/>
        <end position="33"/>
    </location>
</feature>
<organism evidence="2 3">
    <name type="scientific">Schizopora paradoxa</name>
    <dbReference type="NCBI Taxonomy" id="27342"/>
    <lineage>
        <taxon>Eukaryota</taxon>
        <taxon>Fungi</taxon>
        <taxon>Dikarya</taxon>
        <taxon>Basidiomycota</taxon>
        <taxon>Agaricomycotina</taxon>
        <taxon>Agaricomycetes</taxon>
        <taxon>Hymenochaetales</taxon>
        <taxon>Schizoporaceae</taxon>
        <taxon>Schizopora</taxon>
    </lineage>
</organism>
<dbReference type="OrthoDB" id="3266461at2759"/>
<protein>
    <submittedName>
        <fullName evidence="2">Uncharacterized protein</fullName>
    </submittedName>
</protein>
<sequence>MTRKRSRVAKSNPPVAGPREDVVQNKERDDSKSETGFNGVIWDVSMSQLAHNYVTEHFKTDKQYQLASYSAALEEATQGIASLVMSGLEEYHESSAKIATISPSLQHSTPDLMPAEETPEPNPTKRRKLEDLVPKVDYQVHVSSPSPRVWPEPGPLKETKYLSGQNTHGSKVTKQANQPARSRRRLLGDNITLSSTDLTTGNLPHTPSGWQGSGPSKMTIEEIRVANVSNDGREIKKILADFFFSVGYNKDKPQPVLIFSKEKHLLLVRCKIAHFLVDLHAELKRVLQEALGMDLSDLVFTSAFIGKPRGDHPAIIFGHWRQSAVKPSLLHYHKTRMAEFQILMESPFFKKLIQYVCSRMDLLYPNVVARFLKSAAWHETKYGIKPYFGYFWNLCINGISPGMDRVHCAPHVDAKNPVAICALYVYCLPGYEFNHKERSWLVVWELGVVLELPPGVLVLYPSSLLFHWNMDVADIKFVRTVGDRPPTKETSLPLNEEGKKGRGSIVLFNQATMFQSSETGFDTLKLAAAAGFSTQSNYDEMAEMQFNREDLLPQEL</sequence>
<feature type="region of interest" description="Disordered" evidence="1">
    <location>
        <begin position="194"/>
        <end position="216"/>
    </location>
</feature>
<gene>
    <name evidence="2" type="ORF">SCHPADRAFT_1001543</name>
</gene>
<keyword evidence="3" id="KW-1185">Reference proteome</keyword>
<reference evidence="2 3" key="1">
    <citation type="submission" date="2015-04" db="EMBL/GenBank/DDBJ databases">
        <title>Complete genome sequence of Schizopora paradoxa KUC8140, a cosmopolitan wood degrader in East Asia.</title>
        <authorList>
            <consortium name="DOE Joint Genome Institute"/>
            <person name="Min B."/>
            <person name="Park H."/>
            <person name="Jang Y."/>
            <person name="Kim J.-J."/>
            <person name="Kim K.H."/>
            <person name="Pangilinan J."/>
            <person name="Lipzen A."/>
            <person name="Riley R."/>
            <person name="Grigoriev I.V."/>
            <person name="Spatafora J.W."/>
            <person name="Choi I.-G."/>
        </authorList>
    </citation>
    <scope>NUCLEOTIDE SEQUENCE [LARGE SCALE GENOMIC DNA]</scope>
    <source>
        <strain evidence="2 3">KUC8140</strain>
    </source>
</reference>
<evidence type="ECO:0000313" key="3">
    <source>
        <dbReference type="Proteomes" id="UP000053477"/>
    </source>
</evidence>
<dbReference type="Gene3D" id="3.60.130.30">
    <property type="match status" value="1"/>
</dbReference>
<dbReference type="AlphaFoldDB" id="A0A0H2R6X5"/>
<proteinExistence type="predicted"/>
<feature type="region of interest" description="Disordered" evidence="1">
    <location>
        <begin position="105"/>
        <end position="129"/>
    </location>
</feature>
<accession>A0A0H2R6X5</accession>
<dbReference type="InParanoid" id="A0A0H2R6X5"/>
<name>A0A0H2R6X5_9AGAM</name>
<dbReference type="EMBL" id="KQ086130">
    <property type="protein sequence ID" value="KLO07599.1"/>
    <property type="molecule type" value="Genomic_DNA"/>
</dbReference>
<evidence type="ECO:0000313" key="2">
    <source>
        <dbReference type="EMBL" id="KLO07599.1"/>
    </source>
</evidence>